<dbReference type="GO" id="GO:0043565">
    <property type="term" value="F:sequence-specific DNA binding"/>
    <property type="evidence" value="ECO:0007669"/>
    <property type="project" value="InterPro"/>
</dbReference>
<dbReference type="PANTHER" id="PTHR30154:SF34">
    <property type="entry name" value="TRANSCRIPTIONAL REGULATOR AZLB"/>
    <property type="match status" value="1"/>
</dbReference>
<dbReference type="PRINTS" id="PR00033">
    <property type="entry name" value="HTHASNC"/>
</dbReference>
<dbReference type="InterPro" id="IPR019888">
    <property type="entry name" value="Tscrpt_reg_AsnC-like"/>
</dbReference>
<feature type="domain" description="HTH asnC-type" evidence="4">
    <location>
        <begin position="8"/>
        <end position="70"/>
    </location>
</feature>
<organism evidence="5 6">
    <name type="scientific">Natronobacterium texcoconense</name>
    <dbReference type="NCBI Taxonomy" id="1095778"/>
    <lineage>
        <taxon>Archaea</taxon>
        <taxon>Methanobacteriati</taxon>
        <taxon>Methanobacteriota</taxon>
        <taxon>Stenosarchaea group</taxon>
        <taxon>Halobacteria</taxon>
        <taxon>Halobacteriales</taxon>
        <taxon>Natrialbaceae</taxon>
        <taxon>Natronobacterium</taxon>
    </lineage>
</organism>
<accession>A0A1H1CD58</accession>
<keyword evidence="3" id="KW-0804">Transcription</keyword>
<sequence>MVDETTALDEVERSILYHLQEDARNVTNAEISEAVGVSATTVGQRIADLEERGIVDTYHTMVDYERSGFPHRILLFCSVHPDDRHDAADDVIDVHGVISVRELITGNRNLHVEIVGRTREEIVDTISAIEHNGIAVEDSELIKNESRRPFDDFDPDCEE</sequence>
<dbReference type="AlphaFoldDB" id="A0A1H1CD58"/>
<evidence type="ECO:0000313" key="5">
    <source>
        <dbReference type="EMBL" id="SDQ62113.1"/>
    </source>
</evidence>
<dbReference type="InterPro" id="IPR036388">
    <property type="entry name" value="WH-like_DNA-bd_sf"/>
</dbReference>
<keyword evidence="2 5" id="KW-0238">DNA-binding</keyword>
<evidence type="ECO:0000259" key="4">
    <source>
        <dbReference type="PROSITE" id="PS50956"/>
    </source>
</evidence>
<evidence type="ECO:0000256" key="3">
    <source>
        <dbReference type="ARBA" id="ARBA00023163"/>
    </source>
</evidence>
<dbReference type="SUPFAM" id="SSF46785">
    <property type="entry name" value="Winged helix' DNA-binding domain"/>
    <property type="match status" value="1"/>
</dbReference>
<dbReference type="CDD" id="cd00090">
    <property type="entry name" value="HTH_ARSR"/>
    <property type="match status" value="1"/>
</dbReference>
<dbReference type="InterPro" id="IPR019885">
    <property type="entry name" value="Tscrpt_reg_HTH_AsnC-type_CS"/>
</dbReference>
<dbReference type="Pfam" id="PF13412">
    <property type="entry name" value="HTH_24"/>
    <property type="match status" value="1"/>
</dbReference>
<gene>
    <name evidence="5" type="ORF">SAMN04489842_1362</name>
</gene>
<dbReference type="PROSITE" id="PS00519">
    <property type="entry name" value="HTH_ASNC_1"/>
    <property type="match status" value="1"/>
</dbReference>
<dbReference type="STRING" id="1095778.SAMN04489842_1362"/>
<dbReference type="InterPro" id="IPR036390">
    <property type="entry name" value="WH_DNA-bd_sf"/>
</dbReference>
<dbReference type="OrthoDB" id="6762at2157"/>
<dbReference type="RefSeq" id="WP_090379125.1">
    <property type="nucleotide sequence ID" value="NZ_FNLC01000001.1"/>
</dbReference>
<dbReference type="GO" id="GO:0005829">
    <property type="term" value="C:cytosol"/>
    <property type="evidence" value="ECO:0007669"/>
    <property type="project" value="TreeGrafter"/>
</dbReference>
<keyword evidence="6" id="KW-1185">Reference proteome</keyword>
<dbReference type="InterPro" id="IPR011991">
    <property type="entry name" value="ArsR-like_HTH"/>
</dbReference>
<dbReference type="Proteomes" id="UP000198848">
    <property type="component" value="Unassembled WGS sequence"/>
</dbReference>
<dbReference type="InterPro" id="IPR000485">
    <property type="entry name" value="AsnC-type_HTH_dom"/>
</dbReference>
<evidence type="ECO:0000256" key="1">
    <source>
        <dbReference type="ARBA" id="ARBA00023015"/>
    </source>
</evidence>
<protein>
    <submittedName>
        <fullName evidence="5">DNA-binding transcriptional regulator, Lrp family</fullName>
    </submittedName>
</protein>
<keyword evidence="1" id="KW-0805">Transcription regulation</keyword>
<dbReference type="GO" id="GO:0043200">
    <property type="term" value="P:response to amino acid"/>
    <property type="evidence" value="ECO:0007669"/>
    <property type="project" value="TreeGrafter"/>
</dbReference>
<name>A0A1H1CD58_NATTX</name>
<dbReference type="EMBL" id="FNLC01000001">
    <property type="protein sequence ID" value="SDQ62113.1"/>
    <property type="molecule type" value="Genomic_DNA"/>
</dbReference>
<proteinExistence type="predicted"/>
<reference evidence="6" key="1">
    <citation type="submission" date="2016-10" db="EMBL/GenBank/DDBJ databases">
        <authorList>
            <person name="Varghese N."/>
            <person name="Submissions S."/>
        </authorList>
    </citation>
    <scope>NUCLEOTIDE SEQUENCE [LARGE SCALE GENOMIC DNA]</scope>
    <source>
        <strain evidence="6">DSM 24767</strain>
    </source>
</reference>
<dbReference type="PANTHER" id="PTHR30154">
    <property type="entry name" value="LEUCINE-RESPONSIVE REGULATORY PROTEIN"/>
    <property type="match status" value="1"/>
</dbReference>
<dbReference type="SMART" id="SM00344">
    <property type="entry name" value="HTH_ASNC"/>
    <property type="match status" value="1"/>
</dbReference>
<dbReference type="PROSITE" id="PS50956">
    <property type="entry name" value="HTH_ASNC_2"/>
    <property type="match status" value="1"/>
</dbReference>
<evidence type="ECO:0000256" key="2">
    <source>
        <dbReference type="ARBA" id="ARBA00023125"/>
    </source>
</evidence>
<evidence type="ECO:0000313" key="6">
    <source>
        <dbReference type="Proteomes" id="UP000198848"/>
    </source>
</evidence>
<dbReference type="Gene3D" id="1.10.10.10">
    <property type="entry name" value="Winged helix-like DNA-binding domain superfamily/Winged helix DNA-binding domain"/>
    <property type="match status" value="1"/>
</dbReference>